<evidence type="ECO:0008006" key="3">
    <source>
        <dbReference type="Google" id="ProtNLM"/>
    </source>
</evidence>
<dbReference type="Gene3D" id="1.10.150.240">
    <property type="entry name" value="Putative phosphatase, domain 2"/>
    <property type="match status" value="1"/>
</dbReference>
<dbReference type="PANTHER" id="PTHR43434:SF1">
    <property type="entry name" value="PHOSPHOGLYCOLATE PHOSPHATASE"/>
    <property type="match status" value="1"/>
</dbReference>
<dbReference type="PRINTS" id="PR00413">
    <property type="entry name" value="HADHALOGNASE"/>
</dbReference>
<accession>A0AAV3L0J6</accession>
<dbReference type="GO" id="GO:0008967">
    <property type="term" value="F:phosphoglycolate phosphatase activity"/>
    <property type="evidence" value="ECO:0007669"/>
    <property type="project" value="TreeGrafter"/>
</dbReference>
<protein>
    <recommendedName>
        <fullName evidence="3">Phosphoglycolate phosphatase</fullName>
    </recommendedName>
</protein>
<dbReference type="SFLD" id="SFLDS00003">
    <property type="entry name" value="Haloacid_Dehalogenase"/>
    <property type="match status" value="1"/>
</dbReference>
<dbReference type="GO" id="GO:0006281">
    <property type="term" value="P:DNA repair"/>
    <property type="evidence" value="ECO:0007669"/>
    <property type="project" value="TreeGrafter"/>
</dbReference>
<dbReference type="PANTHER" id="PTHR43434">
    <property type="entry name" value="PHOSPHOGLYCOLATE PHOSPHATASE"/>
    <property type="match status" value="1"/>
</dbReference>
<dbReference type="Gene3D" id="3.40.50.1000">
    <property type="entry name" value="HAD superfamily/HAD-like"/>
    <property type="match status" value="1"/>
</dbReference>
<dbReference type="RefSeq" id="WP_023043209.1">
    <property type="nucleotide sequence ID" value="NZ_KI518290.1"/>
</dbReference>
<dbReference type="SUPFAM" id="SSF56784">
    <property type="entry name" value="HAD-like"/>
    <property type="match status" value="1"/>
</dbReference>
<dbReference type="InterPro" id="IPR050155">
    <property type="entry name" value="HAD-like_hydrolase_sf"/>
</dbReference>
<dbReference type="Pfam" id="PF13419">
    <property type="entry name" value="HAD_2"/>
    <property type="match status" value="1"/>
</dbReference>
<dbReference type="SFLD" id="SFLDG01129">
    <property type="entry name" value="C1.5:_HAD__Beta-PGM__Phosphata"/>
    <property type="match status" value="1"/>
</dbReference>
<organism evidence="1 2">
    <name type="scientific">Enterococcus faecium 10/96A</name>
    <dbReference type="NCBI Taxonomy" id="1391465"/>
    <lineage>
        <taxon>Bacteria</taxon>
        <taxon>Bacillati</taxon>
        <taxon>Bacillota</taxon>
        <taxon>Bacilli</taxon>
        <taxon>Lactobacillales</taxon>
        <taxon>Enterococcaceae</taxon>
        <taxon>Enterococcus</taxon>
    </lineage>
</organism>
<dbReference type="InterPro" id="IPR006439">
    <property type="entry name" value="HAD-SF_hydro_IA"/>
</dbReference>
<dbReference type="InterPro" id="IPR023214">
    <property type="entry name" value="HAD_sf"/>
</dbReference>
<dbReference type="Proteomes" id="UP000017126">
    <property type="component" value="Unassembled WGS sequence"/>
</dbReference>
<reference evidence="1 2" key="1">
    <citation type="submission" date="2013-09" db="EMBL/GenBank/DDBJ databases">
        <title>The Genome Sequence of Enterococcus faecium 10/96A.</title>
        <authorList>
            <consortium name="The Broad Institute Genome Sequencing Platform"/>
            <consortium name="The Broad Institute Genome Sequencing Center for Infectious Disease"/>
            <person name="Earl A.M."/>
            <person name="Gilmore M.S."/>
            <person name="Lebreton F."/>
            <person name="Courvalin P."/>
            <person name="Walker B."/>
            <person name="Young S.K."/>
            <person name="Zeng Q."/>
            <person name="Gargeya S."/>
            <person name="Fitzgerald M."/>
            <person name="Haas B."/>
            <person name="Abouelleil A."/>
            <person name="Alvarado L."/>
            <person name="Arachchi H.M."/>
            <person name="Berlin A.M."/>
            <person name="Chapman S.B."/>
            <person name="Dewar J."/>
            <person name="Goldberg J."/>
            <person name="Griggs A."/>
            <person name="Gujja S."/>
            <person name="Hansen M."/>
            <person name="Howarth C."/>
            <person name="Imamovic A."/>
            <person name="Larimer J."/>
            <person name="McCowan C."/>
            <person name="Murphy C."/>
            <person name="Neiman D."/>
            <person name="Pearson M."/>
            <person name="Priest M."/>
            <person name="Roberts A."/>
            <person name="Saif S."/>
            <person name="Shea T."/>
            <person name="Sisk P."/>
            <person name="Sykes S."/>
            <person name="Wortman J."/>
            <person name="Nusbaum C."/>
            <person name="Birren B."/>
        </authorList>
    </citation>
    <scope>NUCLEOTIDE SEQUENCE [LARGE SCALE GENOMIC DNA]</scope>
    <source>
        <strain evidence="1 2">10/96A</strain>
    </source>
</reference>
<proteinExistence type="predicted"/>
<dbReference type="GO" id="GO:0005829">
    <property type="term" value="C:cytosol"/>
    <property type="evidence" value="ECO:0007669"/>
    <property type="project" value="TreeGrafter"/>
</dbReference>
<sequence length="225" mass="25318">MIKLVAFDLDGTIGDTIPMCIKAFRQAVSPYAGHLLTDREVVETFGLNEIGMIKSIVPEKWKQALRDFYSLYEKLHHECSEPYEGIPDLIAALRAKGLILALITGKGERSCRITLNEFRMEHDFDEILTGSESENVKAQSLRLLLKKYDLLPAQCVYIGDAVSDVSEAGKAGVICLSALWGTTAKAEELKSINADYIFETVGELKNYLIKIQTRNRSRCQYHERI</sequence>
<evidence type="ECO:0000313" key="1">
    <source>
        <dbReference type="EMBL" id="ERT48203.1"/>
    </source>
</evidence>
<gene>
    <name evidence="1" type="ORF">O991_02635</name>
</gene>
<evidence type="ECO:0000313" key="2">
    <source>
        <dbReference type="Proteomes" id="UP000017126"/>
    </source>
</evidence>
<dbReference type="InterPro" id="IPR036412">
    <property type="entry name" value="HAD-like_sf"/>
</dbReference>
<dbReference type="InterPro" id="IPR023198">
    <property type="entry name" value="PGP-like_dom2"/>
</dbReference>
<dbReference type="EMBL" id="AXOL01000070">
    <property type="protein sequence ID" value="ERT48203.1"/>
    <property type="molecule type" value="Genomic_DNA"/>
</dbReference>
<comment type="caution">
    <text evidence="1">The sequence shown here is derived from an EMBL/GenBank/DDBJ whole genome shotgun (WGS) entry which is preliminary data.</text>
</comment>
<dbReference type="AlphaFoldDB" id="A0AAV3L0J6"/>
<name>A0AAV3L0J6_ENTFC</name>
<dbReference type="InterPro" id="IPR041492">
    <property type="entry name" value="HAD_2"/>
</dbReference>